<evidence type="ECO:0000256" key="2">
    <source>
        <dbReference type="ARBA" id="ARBA00022801"/>
    </source>
</evidence>
<dbReference type="InterPro" id="IPR019533">
    <property type="entry name" value="Peptidase_S26"/>
</dbReference>
<dbReference type="InterPro" id="IPR015927">
    <property type="entry name" value="Peptidase_S24_S26A/B/C"/>
</dbReference>
<dbReference type="InterPro" id="IPR036286">
    <property type="entry name" value="LexA/Signal_pep-like_sf"/>
</dbReference>
<dbReference type="Gene3D" id="2.10.109.10">
    <property type="entry name" value="Umud Fragment, subunit A"/>
    <property type="match status" value="1"/>
</dbReference>
<evidence type="ECO:0000313" key="6">
    <source>
        <dbReference type="EMBL" id="MBB6437507.1"/>
    </source>
</evidence>
<proteinExistence type="predicted"/>
<keyword evidence="3" id="KW-0472">Membrane</keyword>
<dbReference type="EMBL" id="JACHEM010000010">
    <property type="protein sequence ID" value="MBB6437507.1"/>
    <property type="molecule type" value="Genomic_DNA"/>
</dbReference>
<protein>
    <submittedName>
        <fullName evidence="6">Nickel-type superoxide dismutase maturation protease</fullName>
    </submittedName>
</protein>
<dbReference type="PANTHER" id="PTHR12383:SF16">
    <property type="entry name" value="MITOCHONDRIAL INNER MEMBRANE PROTEASE SUBUNIT 1"/>
    <property type="match status" value="1"/>
</dbReference>
<evidence type="ECO:0000313" key="7">
    <source>
        <dbReference type="Proteomes" id="UP000540423"/>
    </source>
</evidence>
<dbReference type="SUPFAM" id="SSF51306">
    <property type="entry name" value="LexA/Signal peptidase"/>
    <property type="match status" value="1"/>
</dbReference>
<comment type="subcellular location">
    <subcellularLocation>
        <location evidence="1">Endomembrane system</location>
    </subcellularLocation>
</comment>
<evidence type="ECO:0000256" key="1">
    <source>
        <dbReference type="ARBA" id="ARBA00004308"/>
    </source>
</evidence>
<feature type="region of interest" description="Disordered" evidence="4">
    <location>
        <begin position="1"/>
        <end position="40"/>
    </location>
</feature>
<reference evidence="6 7" key="1">
    <citation type="submission" date="2020-08" db="EMBL/GenBank/DDBJ databases">
        <title>Genomic Encyclopedia of Type Strains, Phase IV (KMG-IV): sequencing the most valuable type-strain genomes for metagenomic binning, comparative biology and taxonomic classification.</title>
        <authorList>
            <person name="Goeker M."/>
        </authorList>
    </citation>
    <scope>NUCLEOTIDE SEQUENCE [LARGE SCALE GENOMIC DNA]</scope>
    <source>
        <strain evidence="6 7">DSM 40141</strain>
    </source>
</reference>
<dbReference type="CDD" id="cd06530">
    <property type="entry name" value="S26_SPase_I"/>
    <property type="match status" value="1"/>
</dbReference>
<organism evidence="6 7">
    <name type="scientific">Streptomyces candidus</name>
    <dbReference type="NCBI Taxonomy" id="67283"/>
    <lineage>
        <taxon>Bacteria</taxon>
        <taxon>Bacillati</taxon>
        <taxon>Actinomycetota</taxon>
        <taxon>Actinomycetes</taxon>
        <taxon>Kitasatosporales</taxon>
        <taxon>Streptomycetaceae</taxon>
        <taxon>Streptomyces</taxon>
    </lineage>
</organism>
<keyword evidence="7" id="KW-1185">Reference proteome</keyword>
<comment type="caution">
    <text evidence="6">The sequence shown here is derived from an EMBL/GenBank/DDBJ whole genome shotgun (WGS) entry which is preliminary data.</text>
</comment>
<dbReference type="InterPro" id="IPR052064">
    <property type="entry name" value="Mito_IMP1_subunit"/>
</dbReference>
<dbReference type="AlphaFoldDB" id="A0A7X0HH14"/>
<dbReference type="Proteomes" id="UP000540423">
    <property type="component" value="Unassembled WGS sequence"/>
</dbReference>
<name>A0A7X0HH14_9ACTN</name>
<dbReference type="PANTHER" id="PTHR12383">
    <property type="entry name" value="PROTEASE FAMILY S26 MITOCHONDRIAL INNER MEMBRANE PROTEASE-RELATED"/>
    <property type="match status" value="1"/>
</dbReference>
<evidence type="ECO:0000259" key="5">
    <source>
        <dbReference type="Pfam" id="PF00717"/>
    </source>
</evidence>
<evidence type="ECO:0000256" key="3">
    <source>
        <dbReference type="ARBA" id="ARBA00023136"/>
    </source>
</evidence>
<dbReference type="GO" id="GO:0012505">
    <property type="term" value="C:endomembrane system"/>
    <property type="evidence" value="ECO:0007669"/>
    <property type="project" value="UniProtKB-SubCell"/>
</dbReference>
<dbReference type="RefSeq" id="WP_185032900.1">
    <property type="nucleotide sequence ID" value="NZ_BNBN01000014.1"/>
</dbReference>
<dbReference type="GO" id="GO:0004252">
    <property type="term" value="F:serine-type endopeptidase activity"/>
    <property type="evidence" value="ECO:0007669"/>
    <property type="project" value="InterPro"/>
</dbReference>
<accession>A0A7X0HH14</accession>
<dbReference type="Pfam" id="PF00717">
    <property type="entry name" value="Peptidase_S24"/>
    <property type="match status" value="1"/>
</dbReference>
<dbReference type="InterPro" id="IPR014124">
    <property type="entry name" value="Pept_S26A_Sod_Ni_maturase"/>
</dbReference>
<dbReference type="NCBIfam" id="TIGR02754">
    <property type="entry name" value="sod_Ni_protease"/>
    <property type="match status" value="1"/>
</dbReference>
<feature type="domain" description="Peptidase S24/S26A/S26B/S26C" evidence="5">
    <location>
        <begin position="39"/>
        <end position="108"/>
    </location>
</feature>
<keyword evidence="6" id="KW-0645">Protease</keyword>
<gene>
    <name evidence="6" type="ORF">HNQ79_004008</name>
</gene>
<feature type="compositionally biased region" description="Basic and acidic residues" evidence="4">
    <location>
        <begin position="1"/>
        <end position="36"/>
    </location>
</feature>
<dbReference type="GO" id="GO:0006465">
    <property type="term" value="P:signal peptide processing"/>
    <property type="evidence" value="ECO:0007669"/>
    <property type="project" value="InterPro"/>
</dbReference>
<evidence type="ECO:0000256" key="4">
    <source>
        <dbReference type="SAM" id="MobiDB-lite"/>
    </source>
</evidence>
<keyword evidence="2" id="KW-0378">Hydrolase</keyword>
<sequence>MRDDGRARSGPEGPSRSEREEGRERERERELRERGPDVQAPLGLAEVSGLSMVPTLLHRDQVLVHYGAEVRPGDVVVMRHPLQQDLLIIKRVVDRREGGWWVLGDNPDDEVVDSRSFGPVPPSMVLGRVRARYRPLQAGRQRSVGAVMSWAFSAVRPVPADRSVSRRLRAR</sequence>